<protein>
    <submittedName>
        <fullName evidence="3">Uncharacterized protein</fullName>
    </submittedName>
</protein>
<organism evidence="3 4">
    <name type="scientific">Caerostris extrusa</name>
    <name type="common">Bark spider</name>
    <name type="synonym">Caerostris bankana</name>
    <dbReference type="NCBI Taxonomy" id="172846"/>
    <lineage>
        <taxon>Eukaryota</taxon>
        <taxon>Metazoa</taxon>
        <taxon>Ecdysozoa</taxon>
        <taxon>Arthropoda</taxon>
        <taxon>Chelicerata</taxon>
        <taxon>Arachnida</taxon>
        <taxon>Araneae</taxon>
        <taxon>Araneomorphae</taxon>
        <taxon>Entelegynae</taxon>
        <taxon>Araneoidea</taxon>
        <taxon>Araneidae</taxon>
        <taxon>Caerostris</taxon>
    </lineage>
</organism>
<evidence type="ECO:0000256" key="2">
    <source>
        <dbReference type="SAM" id="Phobius"/>
    </source>
</evidence>
<evidence type="ECO:0000313" key="3">
    <source>
        <dbReference type="EMBL" id="GIY63192.1"/>
    </source>
</evidence>
<name>A0AAV4UZC4_CAEEX</name>
<keyword evidence="2" id="KW-0472">Membrane</keyword>
<evidence type="ECO:0000256" key="1">
    <source>
        <dbReference type="SAM" id="MobiDB-lite"/>
    </source>
</evidence>
<comment type="caution">
    <text evidence="3">The sequence shown here is derived from an EMBL/GenBank/DDBJ whole genome shotgun (WGS) entry which is preliminary data.</text>
</comment>
<keyword evidence="4" id="KW-1185">Reference proteome</keyword>
<keyword evidence="2" id="KW-0812">Transmembrane</keyword>
<dbReference type="EMBL" id="BPLR01013714">
    <property type="protein sequence ID" value="GIY63192.1"/>
    <property type="molecule type" value="Genomic_DNA"/>
</dbReference>
<feature type="transmembrane region" description="Helical" evidence="2">
    <location>
        <begin position="72"/>
        <end position="91"/>
    </location>
</feature>
<dbReference type="Proteomes" id="UP001054945">
    <property type="component" value="Unassembled WGS sequence"/>
</dbReference>
<feature type="region of interest" description="Disordered" evidence="1">
    <location>
        <begin position="19"/>
        <end position="38"/>
    </location>
</feature>
<evidence type="ECO:0000313" key="4">
    <source>
        <dbReference type="Proteomes" id="UP001054945"/>
    </source>
</evidence>
<proteinExistence type="predicted"/>
<reference evidence="3 4" key="1">
    <citation type="submission" date="2021-06" db="EMBL/GenBank/DDBJ databases">
        <title>Caerostris extrusa draft genome.</title>
        <authorList>
            <person name="Kono N."/>
            <person name="Arakawa K."/>
        </authorList>
    </citation>
    <scope>NUCLEOTIDE SEQUENCE [LARGE SCALE GENOMIC DNA]</scope>
</reference>
<dbReference type="AlphaFoldDB" id="A0AAV4UZC4"/>
<sequence>MQSCVSFCQHTSTFEENNLKERREKDETGFSDRWGEKGGRSEICSKKVANQTISLGVLKHSSFNPFVSVGDAFDTVPCTFFFLFYFILFFIPDTSSTPPTFEPSRVQ</sequence>
<keyword evidence="2" id="KW-1133">Transmembrane helix</keyword>
<gene>
    <name evidence="3" type="ORF">CEXT_73831</name>
</gene>
<accession>A0AAV4UZC4</accession>